<comment type="caution">
    <text evidence="1">The sequence shown here is derived from an EMBL/GenBank/DDBJ whole genome shotgun (WGS) entry which is preliminary data.</text>
</comment>
<dbReference type="Proteomes" id="UP000789396">
    <property type="component" value="Unassembled WGS sequence"/>
</dbReference>
<gene>
    <name evidence="1" type="ORF">RFULGI_LOCUS4185</name>
</gene>
<accession>A0A9N9ARX9</accession>
<organism evidence="1 2">
    <name type="scientific">Racocetra fulgida</name>
    <dbReference type="NCBI Taxonomy" id="60492"/>
    <lineage>
        <taxon>Eukaryota</taxon>
        <taxon>Fungi</taxon>
        <taxon>Fungi incertae sedis</taxon>
        <taxon>Mucoromycota</taxon>
        <taxon>Glomeromycotina</taxon>
        <taxon>Glomeromycetes</taxon>
        <taxon>Diversisporales</taxon>
        <taxon>Gigasporaceae</taxon>
        <taxon>Racocetra</taxon>
    </lineage>
</organism>
<evidence type="ECO:0000313" key="2">
    <source>
        <dbReference type="Proteomes" id="UP000789396"/>
    </source>
</evidence>
<dbReference type="OrthoDB" id="2475843at2759"/>
<proteinExistence type="predicted"/>
<sequence length="151" mass="18284">MYSLTAQINTTHLFKDCLDNQCYSCNEFGYIEINCPLAQLILDNLTFKCEYNKDQLYKLKEKLACTACYKTYYEALDPKDPRNQEYYQTGLEELWFCELEHIYAYKIFTNLQYNPNYEIWNRIRHYTESTRNAGHQYDLNQDQIYHLITEL</sequence>
<evidence type="ECO:0000313" key="1">
    <source>
        <dbReference type="EMBL" id="CAG8540146.1"/>
    </source>
</evidence>
<dbReference type="EMBL" id="CAJVPZ010004044">
    <property type="protein sequence ID" value="CAG8540146.1"/>
    <property type="molecule type" value="Genomic_DNA"/>
</dbReference>
<dbReference type="AlphaFoldDB" id="A0A9N9ARX9"/>
<name>A0A9N9ARX9_9GLOM</name>
<keyword evidence="2" id="KW-1185">Reference proteome</keyword>
<reference evidence="1" key="1">
    <citation type="submission" date="2021-06" db="EMBL/GenBank/DDBJ databases">
        <authorList>
            <person name="Kallberg Y."/>
            <person name="Tangrot J."/>
            <person name="Rosling A."/>
        </authorList>
    </citation>
    <scope>NUCLEOTIDE SEQUENCE</scope>
    <source>
        <strain evidence="1">IN212</strain>
    </source>
</reference>
<protein>
    <submittedName>
        <fullName evidence="1">19194_t:CDS:1</fullName>
    </submittedName>
</protein>